<feature type="region of interest" description="Disordered" evidence="1">
    <location>
        <begin position="701"/>
        <end position="750"/>
    </location>
</feature>
<feature type="domain" description="Ig-like" evidence="3">
    <location>
        <begin position="476"/>
        <end position="532"/>
    </location>
</feature>
<dbReference type="InterPro" id="IPR044081">
    <property type="entry name" value="DUF5776"/>
</dbReference>
<dbReference type="Gene3D" id="2.60.40.10">
    <property type="entry name" value="Immunoglobulins"/>
    <property type="match status" value="4"/>
</dbReference>
<dbReference type="OrthoDB" id="2327454at2"/>
<feature type="domain" description="DUF5776" evidence="4">
    <location>
        <begin position="843"/>
        <end position="911"/>
    </location>
</feature>
<feature type="domain" description="Ig-like" evidence="3">
    <location>
        <begin position="556"/>
        <end position="614"/>
    </location>
</feature>
<protein>
    <recommendedName>
        <fullName evidence="7">DUF5776 domain-containing protein</fullName>
    </recommendedName>
</protein>
<feature type="compositionally biased region" description="Low complexity" evidence="1">
    <location>
        <begin position="703"/>
        <end position="747"/>
    </location>
</feature>
<dbReference type="Proteomes" id="UP000305100">
    <property type="component" value="Unassembled WGS sequence"/>
</dbReference>
<evidence type="ECO:0008006" key="7">
    <source>
        <dbReference type="Google" id="ProtNLM"/>
    </source>
</evidence>
<comment type="caution">
    <text evidence="5">The sequence shown here is derived from an EMBL/GenBank/DDBJ whole genome shotgun (WGS) entry which is preliminary data.</text>
</comment>
<keyword evidence="2" id="KW-0812">Transmembrane</keyword>
<dbReference type="Pfam" id="PF07523">
    <property type="entry name" value="Big_3"/>
    <property type="match status" value="4"/>
</dbReference>
<evidence type="ECO:0000313" key="6">
    <source>
        <dbReference type="Proteomes" id="UP000305100"/>
    </source>
</evidence>
<dbReference type="EMBL" id="VBSX01000001">
    <property type="protein sequence ID" value="TLQ21155.1"/>
    <property type="molecule type" value="Genomic_DNA"/>
</dbReference>
<reference evidence="5 6" key="1">
    <citation type="submission" date="2019-05" db="EMBL/GenBank/DDBJ databases">
        <title>The metagenome of a microbial culture collection derived from dairy environment covers the genomic content of the human microbiome.</title>
        <authorList>
            <person name="Roder T."/>
            <person name="Wuthrich D."/>
            <person name="Sattari Z."/>
            <person name="Von Ah U."/>
            <person name="Bar C."/>
            <person name="Ronchi F."/>
            <person name="Macpherson A.J."/>
            <person name="Ganal-Vonarburg S.C."/>
            <person name="Bruggmann R."/>
            <person name="Vergeres G."/>
        </authorList>
    </citation>
    <scope>NUCLEOTIDE SEQUENCE [LARGE SCALE GENOMIC DNA]</scope>
    <source>
        <strain evidence="5 6">FAM 1079</strain>
    </source>
</reference>
<dbReference type="InterPro" id="IPR022038">
    <property type="entry name" value="Ig-like_bact"/>
</dbReference>
<feature type="domain" description="Ig-like" evidence="3">
    <location>
        <begin position="396"/>
        <end position="457"/>
    </location>
</feature>
<feature type="domain" description="Ig-like" evidence="3">
    <location>
        <begin position="636"/>
        <end position="694"/>
    </location>
</feature>
<dbReference type="Pfam" id="PF19087">
    <property type="entry name" value="DUF5776"/>
    <property type="match status" value="1"/>
</dbReference>
<keyword evidence="2" id="KW-0472">Membrane</keyword>
<evidence type="ECO:0000259" key="4">
    <source>
        <dbReference type="Pfam" id="PF19087"/>
    </source>
</evidence>
<organism evidence="5 6">
    <name type="scientific">Lentilactobacillus parafarraginis</name>
    <dbReference type="NCBI Taxonomy" id="390842"/>
    <lineage>
        <taxon>Bacteria</taxon>
        <taxon>Bacillati</taxon>
        <taxon>Bacillota</taxon>
        <taxon>Bacilli</taxon>
        <taxon>Lactobacillales</taxon>
        <taxon>Lactobacillaceae</taxon>
        <taxon>Lentilactobacillus</taxon>
    </lineage>
</organism>
<feature type="transmembrane region" description="Helical" evidence="2">
    <location>
        <begin position="28"/>
        <end position="47"/>
    </location>
</feature>
<evidence type="ECO:0000313" key="5">
    <source>
        <dbReference type="EMBL" id="TLQ21155.1"/>
    </source>
</evidence>
<gene>
    <name evidence="5" type="ORF">FEZ41_00205</name>
</gene>
<dbReference type="InterPro" id="IPR013783">
    <property type="entry name" value="Ig-like_fold"/>
</dbReference>
<sequence>MQDLFGNHHKSVYFIYGRLRLMNKKYRFLLTSIFAVGVISVGTYAGVNLTPPMIIQAATVEDGQLPSKPTKLTQFPPLTNFYADTNGARYIYTNLTATLPLYPYNSERKDTDSELYGFYVVLPKTLTMTLADAQQSARQYLEKLQSPAYNYSITSLTAYDLGTTKDGTDRQVFYFQPNDGANNKQATTVSDSSKWPVFNLNVKTGTDKDAQDNPTILLNANNEQELKDDVLFAGTNDFQSHGSSYPTLTASGFIDGAPDQYIAGISYDQIQKTLTYVSSKSISVRDQFVIRDAVTHQVINQFPIVGQNESTIKVQDIINNLSKYGVSLDGYKPDTLKLYKGDVSDSTGLAPIDASSSLTYTPSIWGDSQTESDGQTYTFFVNSTKEGQIDLADNPVYIIGNEWDPKSYIKSATDVDGSKVDPKNIEVTGVSSTPTKVGVIQLTYSFKDKNGNSITKTTNVDVRNAKGSLTLKNNPTYTLGTKWDPKSYIESATDANGAKIDSKDIQLSGDTEQPTKTGTVSLTYSFKDINGNEITKQTSVKVLNADGILTVKDNPIYIVGSKWDPKSYIESAIDVDGSKVDDSKIDVSGALNAPTKLGKVTLTYTFKDQNGKLIKATTNVDVRNAKGSLTLKNNPTYTLGTKWDPKSYIESAIDANGTKIDPKNIQVSGDSKRPTKTGTVHLTYTFKDVNGNEITKSVDVKVNSAPSNGGSGNSTVISTPSTGSPSSSNSSSSSSSSSNTTSSIGTVAQPDLPNYAAQKGAAIYAIKPIYLYRATTLKKANRIAKYPRTKRVNRAEFVVKGYKRDAAGKLRYKVQQYNPYTRKYVRNRQGYITASTKYVQNAYYAMLPKQRVITVINHKGVIAYHNVSLAKKAKAYKKGTHLRVKHIVDHGLTSRFQLENGTYITGNKKFVIAGKY</sequence>
<evidence type="ECO:0000256" key="1">
    <source>
        <dbReference type="SAM" id="MobiDB-lite"/>
    </source>
</evidence>
<evidence type="ECO:0000256" key="2">
    <source>
        <dbReference type="SAM" id="Phobius"/>
    </source>
</evidence>
<accession>A0A5R9CYY1</accession>
<dbReference type="AlphaFoldDB" id="A0A5R9CYY1"/>
<evidence type="ECO:0000259" key="3">
    <source>
        <dbReference type="Pfam" id="PF07523"/>
    </source>
</evidence>
<proteinExistence type="predicted"/>
<keyword evidence="2" id="KW-1133">Transmembrane helix</keyword>
<name>A0A5R9CYY1_9LACO</name>